<proteinExistence type="predicted"/>
<feature type="domain" description="Transglutaminase-like" evidence="1">
    <location>
        <begin position="317"/>
        <end position="378"/>
    </location>
</feature>
<dbReference type="PANTHER" id="PTHR38339">
    <property type="entry name" value="TRANSGLUTAMINASE DOMAIN PROTEIN"/>
    <property type="match status" value="1"/>
</dbReference>
<gene>
    <name evidence="2" type="ORF">CBF27_03520</name>
</gene>
<dbReference type="EMBL" id="NGKC01000003">
    <property type="protein sequence ID" value="RSU13264.1"/>
    <property type="molecule type" value="Genomic_DNA"/>
</dbReference>
<dbReference type="AlphaFoldDB" id="A0A430AYZ0"/>
<dbReference type="PANTHER" id="PTHR38339:SF1">
    <property type="entry name" value="TRANSGLUTAMINASE-LIKE DOMAIN-CONTAINING PROTEIN"/>
    <property type="match status" value="1"/>
</dbReference>
<organism evidence="2 3">
    <name type="scientific">Vagococcus acidifermentans</name>
    <dbReference type="NCBI Taxonomy" id="564710"/>
    <lineage>
        <taxon>Bacteria</taxon>
        <taxon>Bacillati</taxon>
        <taxon>Bacillota</taxon>
        <taxon>Bacilli</taxon>
        <taxon>Lactobacillales</taxon>
        <taxon>Enterococcaceae</taxon>
        <taxon>Vagococcus</taxon>
    </lineage>
</organism>
<dbReference type="OrthoDB" id="9804872at2"/>
<dbReference type="Pfam" id="PF01841">
    <property type="entry name" value="Transglut_core"/>
    <property type="match status" value="1"/>
</dbReference>
<keyword evidence="3" id="KW-1185">Reference proteome</keyword>
<name>A0A430AYZ0_9ENTE</name>
<accession>A0A430AYZ0</accession>
<dbReference type="SMART" id="SM00460">
    <property type="entry name" value="TGc"/>
    <property type="match status" value="1"/>
</dbReference>
<reference evidence="2 3" key="1">
    <citation type="submission" date="2017-05" db="EMBL/GenBank/DDBJ databases">
        <title>Vagococcus spp. assemblies.</title>
        <authorList>
            <person name="Gulvik C.A."/>
        </authorList>
    </citation>
    <scope>NUCLEOTIDE SEQUENCE [LARGE SCALE GENOMIC DNA]</scope>
    <source>
        <strain evidence="2 3">LMG 24798</strain>
    </source>
</reference>
<dbReference type="InterPro" id="IPR038765">
    <property type="entry name" value="Papain-like_cys_pep_sf"/>
</dbReference>
<dbReference type="RefSeq" id="WP_126812501.1">
    <property type="nucleotide sequence ID" value="NZ_NGKC01000003.1"/>
</dbReference>
<dbReference type="Gene3D" id="3.10.620.30">
    <property type="match status" value="1"/>
</dbReference>
<dbReference type="Proteomes" id="UP000286773">
    <property type="component" value="Unassembled WGS sequence"/>
</dbReference>
<sequence length="456" mass="52811">MYHSLAYLSVPLPEDILKMKHYGDFKGASKQIDYLLNNVKLPDALAIRLAIEKDILNVLNSDEYPYDHEGACQLMSEKLKDFSEQELLDLREQGKVDWLFVNGIVHYQRRFLDTLVKTQPVYADRLYVQEDSQVDKDRRHQLQENVQLMKEKGERAARIHLKSTIKIKKEFERVGDKVKVHLPLPKNCLQISDIEIIRYEPQEATIADIDSEQRTICFETELEPDQVFSVEYAYTNKVSYVALDPEKAVTRNYACDVLPQAPHIQFTPYLQLLLQEIIGDETNPVKQARAIFDFITTRVNYSFMREYVAIDNISEYAAVNLKGDCGVQALLFITLCRMAGIPAKWQSGLYVSEYYTGCHDWAQFYVAPYGWVFADLSFAGSAYRSGHLDRWNYYFGNLDIYRMVANSEIQSEFVPPKQFIRADPIDNQRGEVEYEDGGLLYSQLEVDQQLISMTEL</sequence>
<protein>
    <submittedName>
        <fullName evidence="2">Transglutaminase</fullName>
    </submittedName>
</protein>
<evidence type="ECO:0000313" key="2">
    <source>
        <dbReference type="EMBL" id="RSU13264.1"/>
    </source>
</evidence>
<evidence type="ECO:0000259" key="1">
    <source>
        <dbReference type="SMART" id="SM00460"/>
    </source>
</evidence>
<dbReference type="SUPFAM" id="SSF54001">
    <property type="entry name" value="Cysteine proteinases"/>
    <property type="match status" value="1"/>
</dbReference>
<comment type="caution">
    <text evidence="2">The sequence shown here is derived from an EMBL/GenBank/DDBJ whole genome shotgun (WGS) entry which is preliminary data.</text>
</comment>
<evidence type="ECO:0000313" key="3">
    <source>
        <dbReference type="Proteomes" id="UP000286773"/>
    </source>
</evidence>
<dbReference type="InterPro" id="IPR002931">
    <property type="entry name" value="Transglutaminase-like"/>
</dbReference>